<evidence type="ECO:0000313" key="2">
    <source>
        <dbReference type="EMBL" id="TGG85563.1"/>
    </source>
</evidence>
<dbReference type="InterPro" id="IPR017853">
    <property type="entry name" value="GH"/>
</dbReference>
<dbReference type="InterPro" id="IPR013785">
    <property type="entry name" value="Aldolase_TIM"/>
</dbReference>
<protein>
    <recommendedName>
        <fullName evidence="1">Glycoside-hydrolase family GH114 TIM-barrel domain-containing protein</fullName>
    </recommendedName>
</protein>
<reference evidence="2 3" key="1">
    <citation type="submission" date="2018-10" db="EMBL/GenBank/DDBJ databases">
        <title>Isolation of pseudouridimycin from Streptomyces albus DSM 40763.</title>
        <authorList>
            <person name="Rosenqvist P."/>
            <person name="Metsae-Ketelae M."/>
            <person name="Virta P."/>
        </authorList>
    </citation>
    <scope>NUCLEOTIDE SEQUENCE [LARGE SCALE GENOMIC DNA]</scope>
    <source>
        <strain evidence="2 3">DSM 40763</strain>
    </source>
</reference>
<feature type="domain" description="Glycoside-hydrolase family GH114 TIM-barrel" evidence="1">
    <location>
        <begin position="62"/>
        <end position="277"/>
    </location>
</feature>
<dbReference type="Proteomes" id="UP000298111">
    <property type="component" value="Unassembled WGS sequence"/>
</dbReference>
<dbReference type="GeneID" id="75180314"/>
<sequence>MHAPASPASHERRSVPARAAALALAAVLLGGCAAGEDSGDAGERDRGKAAGEVRLPPVHAGFDYQIGGPYSPPEGVRVVSRDRKAEPAAGHYSVCYVNAFQAQPNALEWWDEHHPRLLLRDDEGEPVMDTDWDEAIFDTSSAGSRAELARIVGRWIDGCADKGYQAVELDNLDSYERSDDRLDHADNVAFAKLLTRRAHDSGMAAGQKNAADMVGRRKAMGFDFAVTEQCGQYKECEQYAKAYDDRVLDVEYDAKGMANACRTWGDRLSVVRRDLDVKPRGEKGYVFAHC</sequence>
<organism evidence="2 3">
    <name type="scientific">Streptomyces albus</name>
    <dbReference type="NCBI Taxonomy" id="1888"/>
    <lineage>
        <taxon>Bacteria</taxon>
        <taxon>Bacillati</taxon>
        <taxon>Actinomycetota</taxon>
        <taxon>Actinomycetes</taxon>
        <taxon>Kitasatosporales</taxon>
        <taxon>Streptomycetaceae</taxon>
        <taxon>Streptomyces</taxon>
    </lineage>
</organism>
<dbReference type="RefSeq" id="WP_135566889.1">
    <property type="nucleotide sequence ID" value="NZ_CP103060.1"/>
</dbReference>
<evidence type="ECO:0000259" key="1">
    <source>
        <dbReference type="Pfam" id="PF03537"/>
    </source>
</evidence>
<dbReference type="SUPFAM" id="SSF51445">
    <property type="entry name" value="(Trans)glycosidases"/>
    <property type="match status" value="1"/>
</dbReference>
<evidence type="ECO:0000313" key="3">
    <source>
        <dbReference type="Proteomes" id="UP000298111"/>
    </source>
</evidence>
<dbReference type="Pfam" id="PF03537">
    <property type="entry name" value="Glyco_hydro_114"/>
    <property type="match status" value="1"/>
</dbReference>
<dbReference type="PANTHER" id="PTHR35273">
    <property type="entry name" value="ALPHA-1,4 POLYGALACTOSAMINIDASE, PUTATIVE (AFU_ORTHOLOGUE AFUA_3G07890)-RELATED"/>
    <property type="match status" value="1"/>
</dbReference>
<dbReference type="Gene3D" id="3.20.20.70">
    <property type="entry name" value="Aldolase class I"/>
    <property type="match status" value="1"/>
</dbReference>
<dbReference type="PANTHER" id="PTHR35273:SF2">
    <property type="entry name" value="ALPHA-GALACTOSIDASE"/>
    <property type="match status" value="1"/>
</dbReference>
<dbReference type="EMBL" id="RCIY01000044">
    <property type="protein sequence ID" value="TGG85563.1"/>
    <property type="molecule type" value="Genomic_DNA"/>
</dbReference>
<proteinExistence type="predicted"/>
<accession>A0A8H1LIB5</accession>
<dbReference type="AlphaFoldDB" id="A0A8H1LIB5"/>
<name>A0A8H1LIB5_9ACTN</name>
<comment type="caution">
    <text evidence="2">The sequence shown here is derived from an EMBL/GenBank/DDBJ whole genome shotgun (WGS) entry which is preliminary data.</text>
</comment>
<gene>
    <name evidence="2" type="ORF">D8771_10390</name>
</gene>
<dbReference type="InterPro" id="IPR004352">
    <property type="entry name" value="GH114_TIM-barrel"/>
</dbReference>